<evidence type="ECO:0000313" key="7">
    <source>
        <dbReference type="Proteomes" id="UP000216429"/>
    </source>
</evidence>
<evidence type="ECO:0000256" key="1">
    <source>
        <dbReference type="ARBA" id="ARBA00023015"/>
    </source>
</evidence>
<evidence type="ECO:0000256" key="4">
    <source>
        <dbReference type="SAM" id="MobiDB-lite"/>
    </source>
</evidence>
<comment type="caution">
    <text evidence="6">The sequence shown here is derived from an EMBL/GenBank/DDBJ whole genome shotgun (WGS) entry which is preliminary data.</text>
</comment>
<dbReference type="Pfam" id="PF00392">
    <property type="entry name" value="GntR"/>
    <property type="match status" value="1"/>
</dbReference>
<protein>
    <submittedName>
        <fullName evidence="6">GntR family transcriptional regulator</fullName>
    </submittedName>
</protein>
<evidence type="ECO:0000256" key="2">
    <source>
        <dbReference type="ARBA" id="ARBA00023125"/>
    </source>
</evidence>
<dbReference type="CDD" id="cd07377">
    <property type="entry name" value="WHTH_GntR"/>
    <property type="match status" value="1"/>
</dbReference>
<evidence type="ECO:0000259" key="5">
    <source>
        <dbReference type="PROSITE" id="PS50949"/>
    </source>
</evidence>
<dbReference type="InterPro" id="IPR000524">
    <property type="entry name" value="Tscrpt_reg_HTH_GntR"/>
</dbReference>
<dbReference type="InterPro" id="IPR011711">
    <property type="entry name" value="GntR_C"/>
</dbReference>
<dbReference type="PANTHER" id="PTHR43537">
    <property type="entry name" value="TRANSCRIPTIONAL REGULATOR, GNTR FAMILY"/>
    <property type="match status" value="1"/>
</dbReference>
<dbReference type="PRINTS" id="PR00035">
    <property type="entry name" value="HTHGNTR"/>
</dbReference>
<keyword evidence="2" id="KW-0238">DNA-binding</keyword>
<feature type="region of interest" description="Disordered" evidence="4">
    <location>
        <begin position="231"/>
        <end position="251"/>
    </location>
</feature>
<evidence type="ECO:0000313" key="6">
    <source>
        <dbReference type="EMBL" id="OZI71765.1"/>
    </source>
</evidence>
<dbReference type="RefSeq" id="WP_094815671.1">
    <property type="nucleotide sequence ID" value="NZ_NEVU01000003.1"/>
</dbReference>
<dbReference type="Proteomes" id="UP000216429">
    <property type="component" value="Unassembled WGS sequence"/>
</dbReference>
<dbReference type="InterPro" id="IPR036390">
    <property type="entry name" value="WH_DNA-bd_sf"/>
</dbReference>
<dbReference type="Gene3D" id="1.10.10.10">
    <property type="entry name" value="Winged helix-like DNA-binding domain superfamily/Winged helix DNA-binding domain"/>
    <property type="match status" value="1"/>
</dbReference>
<dbReference type="InterPro" id="IPR008920">
    <property type="entry name" value="TF_FadR/GntR_C"/>
</dbReference>
<dbReference type="SUPFAM" id="SSF48008">
    <property type="entry name" value="GntR ligand-binding domain-like"/>
    <property type="match status" value="1"/>
</dbReference>
<reference evidence="7" key="1">
    <citation type="submission" date="2017-05" db="EMBL/GenBank/DDBJ databases">
        <title>Complete and WGS of Bordetella genogroups.</title>
        <authorList>
            <person name="Spilker T."/>
            <person name="Lipuma J."/>
        </authorList>
    </citation>
    <scope>NUCLEOTIDE SEQUENCE [LARGE SCALE GENOMIC DNA]</scope>
    <source>
        <strain evidence="7">AU6712</strain>
    </source>
</reference>
<evidence type="ECO:0000256" key="3">
    <source>
        <dbReference type="ARBA" id="ARBA00023163"/>
    </source>
</evidence>
<dbReference type="AlphaFoldDB" id="A0A261VCN1"/>
<dbReference type="PANTHER" id="PTHR43537:SF24">
    <property type="entry name" value="GLUCONATE OPERON TRANSCRIPTIONAL REPRESSOR"/>
    <property type="match status" value="1"/>
</dbReference>
<dbReference type="GO" id="GO:0003677">
    <property type="term" value="F:DNA binding"/>
    <property type="evidence" value="ECO:0007669"/>
    <property type="project" value="UniProtKB-KW"/>
</dbReference>
<dbReference type="InterPro" id="IPR036388">
    <property type="entry name" value="WH-like_DNA-bd_sf"/>
</dbReference>
<accession>A0A261VCN1</accession>
<dbReference type="Gene3D" id="1.20.120.530">
    <property type="entry name" value="GntR ligand-binding domain-like"/>
    <property type="match status" value="1"/>
</dbReference>
<name>A0A261VCN1_9BORD</name>
<dbReference type="OrthoDB" id="8680857at2"/>
<dbReference type="PROSITE" id="PS50949">
    <property type="entry name" value="HTH_GNTR"/>
    <property type="match status" value="1"/>
</dbReference>
<keyword evidence="3" id="KW-0804">Transcription</keyword>
<dbReference type="SMART" id="SM00895">
    <property type="entry name" value="FCD"/>
    <property type="match status" value="1"/>
</dbReference>
<keyword evidence="7" id="KW-1185">Reference proteome</keyword>
<feature type="domain" description="HTH gntR-type" evidence="5">
    <location>
        <begin position="19"/>
        <end position="86"/>
    </location>
</feature>
<dbReference type="EMBL" id="NEVU01000003">
    <property type="protein sequence ID" value="OZI71765.1"/>
    <property type="molecule type" value="Genomic_DNA"/>
</dbReference>
<keyword evidence="1" id="KW-0805">Transcription regulation</keyword>
<organism evidence="6 7">
    <name type="scientific">Bordetella genomosp. 12</name>
    <dbReference type="NCBI Taxonomy" id="463035"/>
    <lineage>
        <taxon>Bacteria</taxon>
        <taxon>Pseudomonadati</taxon>
        <taxon>Pseudomonadota</taxon>
        <taxon>Betaproteobacteria</taxon>
        <taxon>Burkholderiales</taxon>
        <taxon>Alcaligenaceae</taxon>
        <taxon>Bordetella</taxon>
    </lineage>
</organism>
<feature type="compositionally biased region" description="Low complexity" evidence="4">
    <location>
        <begin position="232"/>
        <end position="251"/>
    </location>
</feature>
<gene>
    <name evidence="6" type="ORF">CAL22_18390</name>
</gene>
<proteinExistence type="predicted"/>
<dbReference type="Pfam" id="PF07729">
    <property type="entry name" value="FCD"/>
    <property type="match status" value="1"/>
</dbReference>
<sequence>MYAEETMARPSDTVFEKPSTLRSRVEEYLRTAIMQGRIKGGDRLREHELCEQLSISRPTLREALRTLEAERLITIEPHRGPTVVRITAKAARDLYALRALLEGYAAHEFARLASEADMERLRLAVAALREQAGKGDQAGLLTAKREFYDVLLDGCDNALVKDMLPGLLSRINLLRATSFGSPQRLPQSLTEIDRIFACIKARDPEGAQAAARDHIVNAERTALDVLRRQEAETAQQEAELAAEAPRPGAAR</sequence>
<dbReference type="GO" id="GO:0003700">
    <property type="term" value="F:DNA-binding transcription factor activity"/>
    <property type="evidence" value="ECO:0007669"/>
    <property type="project" value="InterPro"/>
</dbReference>
<dbReference type="SUPFAM" id="SSF46785">
    <property type="entry name" value="Winged helix' DNA-binding domain"/>
    <property type="match status" value="1"/>
</dbReference>
<dbReference type="SMART" id="SM00345">
    <property type="entry name" value="HTH_GNTR"/>
    <property type="match status" value="1"/>
</dbReference>